<proteinExistence type="predicted"/>
<keyword evidence="2" id="KW-0732">Signal</keyword>
<dbReference type="InterPro" id="IPR013783">
    <property type="entry name" value="Ig-like_fold"/>
</dbReference>
<dbReference type="InterPro" id="IPR051172">
    <property type="entry name" value="Chlamydia_OmcB"/>
</dbReference>
<dbReference type="NCBIfam" id="TIGR01451">
    <property type="entry name" value="B_ant_repeat"/>
    <property type="match status" value="4"/>
</dbReference>
<dbReference type="InterPro" id="IPR001434">
    <property type="entry name" value="OmcB-like_DUF11"/>
</dbReference>
<feature type="signal peptide" evidence="2">
    <location>
        <begin position="1"/>
        <end position="31"/>
    </location>
</feature>
<evidence type="ECO:0000313" key="6">
    <source>
        <dbReference type="Proteomes" id="UP000295292"/>
    </source>
</evidence>
<dbReference type="Pfam" id="PF24346">
    <property type="entry name" value="DUF7507"/>
    <property type="match status" value="2"/>
</dbReference>
<dbReference type="AlphaFoldDB" id="A0A4R6WE85"/>
<feature type="compositionally biased region" description="Low complexity" evidence="1">
    <location>
        <begin position="1056"/>
        <end position="1085"/>
    </location>
</feature>
<feature type="chain" id="PRO_5020254844" evidence="2">
    <location>
        <begin position="32"/>
        <end position="1144"/>
    </location>
</feature>
<dbReference type="PANTHER" id="PTHR34819:SF3">
    <property type="entry name" value="CELL SURFACE PROTEIN"/>
    <property type="match status" value="1"/>
</dbReference>
<name>A0A4R6WE85_9SPHI</name>
<accession>A0A4R6WE85</accession>
<keyword evidence="6" id="KW-1185">Reference proteome</keyword>
<gene>
    <name evidence="5" type="ORF">CLV99_2874</name>
</gene>
<evidence type="ECO:0000256" key="1">
    <source>
        <dbReference type="SAM" id="MobiDB-lite"/>
    </source>
</evidence>
<dbReference type="Gene3D" id="2.60.40.1170">
    <property type="entry name" value="Mu homology domain, subdomain B"/>
    <property type="match status" value="1"/>
</dbReference>
<dbReference type="PANTHER" id="PTHR34819">
    <property type="entry name" value="LARGE CYSTEINE-RICH PERIPLASMIC PROTEIN OMCB"/>
    <property type="match status" value="1"/>
</dbReference>
<dbReference type="OrthoDB" id="1451431at2"/>
<evidence type="ECO:0000259" key="4">
    <source>
        <dbReference type="Pfam" id="PF24346"/>
    </source>
</evidence>
<evidence type="ECO:0000256" key="2">
    <source>
        <dbReference type="SAM" id="SignalP"/>
    </source>
</evidence>
<feature type="region of interest" description="Disordered" evidence="1">
    <location>
        <begin position="461"/>
        <end position="480"/>
    </location>
</feature>
<dbReference type="InterPro" id="IPR055354">
    <property type="entry name" value="DUF7507"/>
</dbReference>
<feature type="domain" description="DUF11" evidence="3">
    <location>
        <begin position="839"/>
        <end position="948"/>
    </location>
</feature>
<sequence length="1144" mass="120567">MDLFKKPNLIRCGWLKMVCLILIFLSSFSWAFADGSKDLYPNGVQGHRAMLSSSNAAPSNSFPYPNLGIHYVYVQAGEIITLASNAQDPSGTKRIYLYSPSGVDVTPAIGAAGNIPNRAAELAGPAKPATAAVANQYVPLYYTAPTTGIYQVSFRGGNSDGSQAGLANGDWTTGTSTGHVSAWDVSVFKPDEDKFVSGRVWTSVFNFTANSTSYRVYAKVYVLTKDGYIYRTDQNGMNGQLYTFFVNNNGVTDKNTKQSIYKSVNASTPTSIEVLGYSIHNPNLADTETDITYKMFYAPPASDMPTEASGAVPNGSTWLKNIPILPEVEDLQIKGVDGTLGQISNKGGYIGFTADAQGQFIVDIKSDAIPAAFVTREIRGIAGSGSNEIFWDGKDGNGIALPEGNVPATITVRLQGGEVHFPYFDVENNVDGVIIERLNNSNLNLVVSDTVYWDDSGITETNGASNPKNNSHLSPTNSIGIRSSANGHKFSSNFGNNRSLDTWTFIRGEAKTINTNIVVNESDLEVESIVADNFPATTVSVGDEWQYTSVIRNNGPSAVKTNTDPLNGPLTRGATFRFYVPSGVAISLDPADIAFSSACAVLVGTPTFANGIFEAIVDMPSGCQATISVKASAVSALGTYNGKIYTWATILRPNDYTDINATNPDINIPPADPFFEADGINQDYTTVAAGDPTQVDLTQTNNIKLNGQLSIVADLTVTKEVSTGPWQVGTPVTFTITAVNNGPSDATGVKVTDQLPNGYVFISATPSTGAYNSTTGIWTIGNLSSANGSNTATLSIAAEIQQSGNYTNVATIASDVFDNDTNNNQDEAGVVTPSPAAADLAIEKVVDNNRPVVGDEVTFTITVTNNGPSRATGVTVTDVVPNGYTVTNVTVSEGSWSAPNWTIPSLASGESYTMTITADVLAAGTYNNTATVAANENDPDQTNNTDEVLVELGVPSYTLVKGAKLTTDNGTVGKADANDVITYTFTVKNTGNVELKDISVSDPLTNLSTISPASVASLAPGATATFSATYMVVQTDVDRGSVENVATVNGNGPDGTTTVPPVESTPEDPNNPGTPDPGKTPGDPTVVPGADQQPDLSFVKTAVITTDNNTNGKADKDDVITYTFTVRNTGNTTLNSVTIADPMT</sequence>
<comment type="caution">
    <text evidence="5">The sequence shown here is derived from an EMBL/GenBank/DDBJ whole genome shotgun (WGS) entry which is preliminary data.</text>
</comment>
<feature type="region of interest" description="Disordered" evidence="1">
    <location>
        <begin position="1044"/>
        <end position="1092"/>
    </location>
</feature>
<evidence type="ECO:0000313" key="5">
    <source>
        <dbReference type="EMBL" id="TDQ76287.1"/>
    </source>
</evidence>
<dbReference type="Proteomes" id="UP000295292">
    <property type="component" value="Unassembled WGS sequence"/>
</dbReference>
<organism evidence="5 6">
    <name type="scientific">Sphingobacterium yanglingense</name>
    <dbReference type="NCBI Taxonomy" id="1437280"/>
    <lineage>
        <taxon>Bacteria</taxon>
        <taxon>Pseudomonadati</taxon>
        <taxon>Bacteroidota</taxon>
        <taxon>Sphingobacteriia</taxon>
        <taxon>Sphingobacteriales</taxon>
        <taxon>Sphingobacteriaceae</taxon>
        <taxon>Sphingobacterium</taxon>
    </lineage>
</organism>
<reference evidence="5 6" key="1">
    <citation type="submission" date="2019-03" db="EMBL/GenBank/DDBJ databases">
        <title>Genomic Encyclopedia of Archaeal and Bacterial Type Strains, Phase II (KMG-II): from individual species to whole genera.</title>
        <authorList>
            <person name="Goeker M."/>
        </authorList>
    </citation>
    <scope>NUCLEOTIDE SEQUENCE [LARGE SCALE GENOMIC DNA]</scope>
    <source>
        <strain evidence="5 6">DSM 28353</strain>
    </source>
</reference>
<feature type="domain" description="DUF11" evidence="3">
    <location>
        <begin position="714"/>
        <end position="829"/>
    </location>
</feature>
<protein>
    <submittedName>
        <fullName evidence="5">Putative repeat protein (TIGR01451 family)</fullName>
    </submittedName>
</protein>
<dbReference type="InterPro" id="IPR047589">
    <property type="entry name" value="DUF11_rpt"/>
</dbReference>
<feature type="domain" description="DUF7507" evidence="4">
    <location>
        <begin position="955"/>
        <end position="1058"/>
    </location>
</feature>
<dbReference type="Gene3D" id="2.60.40.10">
    <property type="entry name" value="Immunoglobulins"/>
    <property type="match status" value="2"/>
</dbReference>
<dbReference type="EMBL" id="SNYV01000015">
    <property type="protein sequence ID" value="TDQ76287.1"/>
    <property type="molecule type" value="Genomic_DNA"/>
</dbReference>
<feature type="domain" description="DUF7507" evidence="4">
    <location>
        <begin position="1093"/>
        <end position="1143"/>
    </location>
</feature>
<evidence type="ECO:0000259" key="3">
    <source>
        <dbReference type="Pfam" id="PF01345"/>
    </source>
</evidence>
<feature type="non-terminal residue" evidence="5">
    <location>
        <position position="1144"/>
    </location>
</feature>
<dbReference type="Pfam" id="PF01345">
    <property type="entry name" value="DUF11"/>
    <property type="match status" value="2"/>
</dbReference>